<dbReference type="Proteomes" id="UP001058860">
    <property type="component" value="Chromosome"/>
</dbReference>
<proteinExistence type="predicted"/>
<reference evidence="3" key="1">
    <citation type="submission" date="2021-11" db="EMBL/GenBank/DDBJ databases">
        <title>Cultivation dependent microbiological survey of springs from the worlds oldest radium mine currently devoted to the extraction of radon-saturated water.</title>
        <authorList>
            <person name="Kapinusova G."/>
            <person name="Smrhova T."/>
            <person name="Strejcek M."/>
            <person name="Suman J."/>
            <person name="Jani K."/>
            <person name="Pajer P."/>
            <person name="Uhlik O."/>
        </authorList>
    </citation>
    <scope>NUCLEOTIDE SEQUENCE [LARGE SCALE GENOMIC DNA]</scope>
    <source>
        <strain evidence="3">J379</strain>
    </source>
</reference>
<feature type="transmembrane region" description="Helical" evidence="1">
    <location>
        <begin position="43"/>
        <end position="69"/>
    </location>
</feature>
<organism evidence="2 3">
    <name type="scientific">Svornostia abyssi</name>
    <dbReference type="NCBI Taxonomy" id="2898438"/>
    <lineage>
        <taxon>Bacteria</taxon>
        <taxon>Bacillati</taxon>
        <taxon>Actinomycetota</taxon>
        <taxon>Thermoleophilia</taxon>
        <taxon>Solirubrobacterales</taxon>
        <taxon>Baekduiaceae</taxon>
        <taxon>Svornostia</taxon>
    </lineage>
</organism>
<dbReference type="EMBL" id="CP088295">
    <property type="protein sequence ID" value="UUY05831.1"/>
    <property type="molecule type" value="Genomic_DNA"/>
</dbReference>
<evidence type="ECO:0000313" key="3">
    <source>
        <dbReference type="Proteomes" id="UP001058860"/>
    </source>
</evidence>
<evidence type="ECO:0000256" key="1">
    <source>
        <dbReference type="SAM" id="Phobius"/>
    </source>
</evidence>
<keyword evidence="1" id="KW-0812">Transmembrane</keyword>
<keyword evidence="1" id="KW-1133">Transmembrane helix</keyword>
<name>A0ABY5PMH4_9ACTN</name>
<sequence length="74" mass="7977">MTNQTIIYLVAGTCATVAIGAWIGLLVVPAWQSYSRIWERVAASFLTLYVLATLLVVGALAGVAVAYYWDRIAA</sequence>
<gene>
    <name evidence="2" type="ORF">LRS13_10015</name>
</gene>
<keyword evidence="3" id="KW-1185">Reference proteome</keyword>
<dbReference type="RefSeq" id="WP_353866272.1">
    <property type="nucleotide sequence ID" value="NZ_CP088295.1"/>
</dbReference>
<keyword evidence="1" id="KW-0472">Membrane</keyword>
<feature type="transmembrane region" description="Helical" evidence="1">
    <location>
        <begin position="6"/>
        <end position="31"/>
    </location>
</feature>
<evidence type="ECO:0000313" key="2">
    <source>
        <dbReference type="EMBL" id="UUY05831.1"/>
    </source>
</evidence>
<accession>A0ABY5PMH4</accession>
<evidence type="ECO:0008006" key="4">
    <source>
        <dbReference type="Google" id="ProtNLM"/>
    </source>
</evidence>
<protein>
    <recommendedName>
        <fullName evidence="4">NADH dehydrogenase subunit 6</fullName>
    </recommendedName>
</protein>